<evidence type="ECO:0000256" key="1">
    <source>
        <dbReference type="ARBA" id="ARBA00004123"/>
    </source>
</evidence>
<dbReference type="GO" id="GO:0010485">
    <property type="term" value="F:histone H4 acetyltransferase activity"/>
    <property type="evidence" value="ECO:0007669"/>
    <property type="project" value="InterPro"/>
</dbReference>
<evidence type="ECO:0000256" key="10">
    <source>
        <dbReference type="ARBA" id="ARBA00047821"/>
    </source>
</evidence>
<evidence type="ECO:0000256" key="5">
    <source>
        <dbReference type="ARBA" id="ARBA00015043"/>
    </source>
</evidence>
<dbReference type="InterPro" id="IPR039949">
    <property type="entry name" value="NAA40"/>
</dbReference>
<dbReference type="Gene3D" id="3.40.630.30">
    <property type="match status" value="1"/>
</dbReference>
<dbReference type="Proteomes" id="UP000738402">
    <property type="component" value="Unassembled WGS sequence"/>
</dbReference>
<dbReference type="SUPFAM" id="SSF55729">
    <property type="entry name" value="Acyl-CoA N-acyltransferases (Nat)"/>
    <property type="match status" value="1"/>
</dbReference>
<evidence type="ECO:0000313" key="15">
    <source>
        <dbReference type="Proteomes" id="UP000697297"/>
    </source>
</evidence>
<keyword evidence="15" id="KW-1185">Reference proteome</keyword>
<dbReference type="EMBL" id="JAHLUN010000004">
    <property type="protein sequence ID" value="KAG7766528.1"/>
    <property type="molecule type" value="Genomic_DNA"/>
</dbReference>
<comment type="similarity">
    <text evidence="3">Belongs to the acetyltransferase family. NAA40 subfamily.</text>
</comment>
<dbReference type="EMBL" id="JAHLUH010000003">
    <property type="protein sequence ID" value="KAG7729317.1"/>
    <property type="molecule type" value="Genomic_DNA"/>
</dbReference>
<organism evidence="13 16">
    <name type="scientific">Ogataea haglerorum</name>
    <dbReference type="NCBI Taxonomy" id="1937702"/>
    <lineage>
        <taxon>Eukaryota</taxon>
        <taxon>Fungi</taxon>
        <taxon>Dikarya</taxon>
        <taxon>Ascomycota</taxon>
        <taxon>Saccharomycotina</taxon>
        <taxon>Pichiomycetes</taxon>
        <taxon>Pichiales</taxon>
        <taxon>Pichiaceae</taxon>
        <taxon>Ogataea</taxon>
    </lineage>
</organism>
<keyword evidence="7" id="KW-0808">Transferase</keyword>
<comment type="catalytic activity">
    <reaction evidence="11">
        <text>N-terminal L-seryl-[histone H4] + acetyl-CoA = N-terminal N(alpha)-acetyl-L-seryl-[histone H4] + CoA + H(+)</text>
        <dbReference type="Rhea" id="RHEA:50596"/>
        <dbReference type="Rhea" id="RHEA-COMP:12740"/>
        <dbReference type="Rhea" id="RHEA-COMP:12743"/>
        <dbReference type="ChEBI" id="CHEBI:15378"/>
        <dbReference type="ChEBI" id="CHEBI:57287"/>
        <dbReference type="ChEBI" id="CHEBI:57288"/>
        <dbReference type="ChEBI" id="CHEBI:64738"/>
        <dbReference type="ChEBI" id="CHEBI:83690"/>
        <dbReference type="EC" id="2.3.1.257"/>
    </reaction>
</comment>
<evidence type="ECO:0000256" key="6">
    <source>
        <dbReference type="ARBA" id="ARBA00022490"/>
    </source>
</evidence>
<evidence type="ECO:0000313" key="16">
    <source>
        <dbReference type="Proteomes" id="UP000738402"/>
    </source>
</evidence>
<dbReference type="Proteomes" id="UP000697297">
    <property type="component" value="Unassembled WGS sequence"/>
</dbReference>
<dbReference type="GO" id="GO:0005634">
    <property type="term" value="C:nucleus"/>
    <property type="evidence" value="ECO:0007669"/>
    <property type="project" value="UniProtKB-SubCell"/>
</dbReference>
<accession>A0AAN6I2E2</accession>
<feature type="domain" description="N-acetyltransferase" evidence="12">
    <location>
        <begin position="58"/>
        <end position="218"/>
    </location>
</feature>
<dbReference type="GO" id="GO:0005737">
    <property type="term" value="C:cytoplasm"/>
    <property type="evidence" value="ECO:0007669"/>
    <property type="project" value="UniProtKB-SubCell"/>
</dbReference>
<comment type="caution">
    <text evidence="13">The sequence shown here is derived from an EMBL/GenBank/DDBJ whole genome shotgun (WGS) entry which is preliminary data.</text>
</comment>
<evidence type="ECO:0000256" key="4">
    <source>
        <dbReference type="ARBA" id="ARBA00012950"/>
    </source>
</evidence>
<evidence type="ECO:0000313" key="14">
    <source>
        <dbReference type="EMBL" id="KAG7766528.1"/>
    </source>
</evidence>
<keyword evidence="6" id="KW-0963">Cytoplasm</keyword>
<evidence type="ECO:0000256" key="3">
    <source>
        <dbReference type="ARBA" id="ARBA00008870"/>
    </source>
</evidence>
<dbReference type="InterPro" id="IPR016181">
    <property type="entry name" value="Acyl_CoA_acyltransferase"/>
</dbReference>
<name>A0AAN6I2E2_9ASCO</name>
<evidence type="ECO:0000256" key="11">
    <source>
        <dbReference type="ARBA" id="ARBA00049524"/>
    </source>
</evidence>
<comment type="subcellular location">
    <subcellularLocation>
        <location evidence="2">Cytoplasm</location>
    </subcellularLocation>
    <subcellularLocation>
        <location evidence="1">Nucleus</location>
    </subcellularLocation>
</comment>
<dbReference type="PROSITE" id="PS51186">
    <property type="entry name" value="GNAT"/>
    <property type="match status" value="1"/>
</dbReference>
<dbReference type="GO" id="GO:1990189">
    <property type="term" value="F:protein N-terminal-serine acetyltransferase activity"/>
    <property type="evidence" value="ECO:0007669"/>
    <property type="project" value="UniProtKB-EC"/>
</dbReference>
<reference evidence="13 15" key="1">
    <citation type="journal article" date="2021" name="G3 (Bethesda)">
        <title>Genomic diversity, chromosomal rearrangements, and interspecies hybridization in the ogataea polymorpha species complex.</title>
        <authorList>
            <person name="Hanson S.J."/>
            <person name="Cinneide E.O."/>
            <person name="Salzberg L.I."/>
            <person name="Wolfe K.H."/>
            <person name="McGowan J."/>
            <person name="Fitzpatrick D.A."/>
            <person name="Matlin K."/>
        </authorList>
    </citation>
    <scope>NUCLEOTIDE SEQUENCE</scope>
    <source>
        <strain evidence="14">81-436-3</strain>
        <strain evidence="13">83-405-1</strain>
    </source>
</reference>
<keyword evidence="8" id="KW-0539">Nucleus</keyword>
<evidence type="ECO:0000256" key="2">
    <source>
        <dbReference type="ARBA" id="ARBA00004496"/>
    </source>
</evidence>
<comment type="catalytic activity">
    <reaction evidence="10">
        <text>N-terminal L-seryl-[histone H2A] + acetyl-CoA = N-terminal N(alpha)-acetyl-L-seryl-[histone H2A] + CoA + H(+)</text>
        <dbReference type="Rhea" id="RHEA:50600"/>
        <dbReference type="Rhea" id="RHEA-COMP:12742"/>
        <dbReference type="Rhea" id="RHEA-COMP:12744"/>
        <dbReference type="ChEBI" id="CHEBI:15378"/>
        <dbReference type="ChEBI" id="CHEBI:57287"/>
        <dbReference type="ChEBI" id="CHEBI:57288"/>
        <dbReference type="ChEBI" id="CHEBI:64738"/>
        <dbReference type="ChEBI" id="CHEBI:83690"/>
        <dbReference type="EC" id="2.3.1.257"/>
    </reaction>
</comment>
<sequence>MDWIYSISQLVKSEFQKMPEDQEQIEGEALYKIVRSFFDEPLTVQKDQKTVEIQTSPILVDKLTTIQLRQCLSLVDKNLGETMTLVYGKDWKSDKVEEMRDPGLVYLLLHHDTEFVGFISIKAVEDNESHVLYIYELQIVRNYRRMGLGSKLLGILDQIVELVNSDPAYTSKFGKLEGLSLTVFSSNEGAKKLYFSKGYRIASHSPAVRYLRNRKIQPDYFILVKNKI</sequence>
<evidence type="ECO:0000256" key="8">
    <source>
        <dbReference type="ARBA" id="ARBA00023242"/>
    </source>
</evidence>
<proteinExistence type="inferred from homology"/>
<keyword evidence="9" id="KW-0012">Acyltransferase</keyword>
<evidence type="ECO:0000256" key="9">
    <source>
        <dbReference type="ARBA" id="ARBA00023315"/>
    </source>
</evidence>
<dbReference type="Pfam" id="PF00583">
    <property type="entry name" value="Acetyltransf_1"/>
    <property type="match status" value="1"/>
</dbReference>
<dbReference type="EC" id="2.3.1.257" evidence="4"/>
<dbReference type="PANTHER" id="PTHR20531">
    <property type="entry name" value="N-ALPHA-ACETYLTRANSFERASE 40"/>
    <property type="match status" value="1"/>
</dbReference>
<evidence type="ECO:0000259" key="12">
    <source>
        <dbReference type="PROSITE" id="PS51186"/>
    </source>
</evidence>
<dbReference type="CDD" id="cd04301">
    <property type="entry name" value="NAT_SF"/>
    <property type="match status" value="1"/>
</dbReference>
<dbReference type="PANTHER" id="PTHR20531:SF1">
    <property type="entry name" value="N-ALPHA-ACETYLTRANSFERASE 40"/>
    <property type="match status" value="1"/>
</dbReference>
<dbReference type="AlphaFoldDB" id="A0AAN6I2E2"/>
<gene>
    <name evidence="13" type="ORF">KL933_001543</name>
    <name evidence="14" type="ORF">KL946_001716</name>
</gene>
<dbReference type="InterPro" id="IPR000182">
    <property type="entry name" value="GNAT_dom"/>
</dbReference>
<protein>
    <recommendedName>
        <fullName evidence="5">N-alpha-acetyltransferase 40</fullName>
        <ecNumber evidence="4">2.3.1.257</ecNumber>
    </recommendedName>
</protein>
<dbReference type="GO" id="GO:0043998">
    <property type="term" value="F:histone H2A acetyltransferase activity"/>
    <property type="evidence" value="ECO:0007669"/>
    <property type="project" value="InterPro"/>
</dbReference>
<evidence type="ECO:0000313" key="13">
    <source>
        <dbReference type="EMBL" id="KAG7729317.1"/>
    </source>
</evidence>
<evidence type="ECO:0000256" key="7">
    <source>
        <dbReference type="ARBA" id="ARBA00022679"/>
    </source>
</evidence>